<dbReference type="Pfam" id="PF22456">
    <property type="entry name" value="PqqF-like_C_4"/>
    <property type="match status" value="1"/>
</dbReference>
<dbReference type="InterPro" id="IPR011249">
    <property type="entry name" value="Metalloenz_LuxS/M16"/>
</dbReference>
<dbReference type="GO" id="GO:0005737">
    <property type="term" value="C:cytoplasm"/>
    <property type="evidence" value="ECO:0007669"/>
    <property type="project" value="UniProtKB-ARBA"/>
</dbReference>
<evidence type="ECO:0000313" key="13">
    <source>
        <dbReference type="Ensembl" id="ENSPNYP00000003195.1"/>
    </source>
</evidence>
<accession>A0A3B4EYC1</accession>
<dbReference type="GO" id="GO:0004222">
    <property type="term" value="F:metalloendopeptidase activity"/>
    <property type="evidence" value="ECO:0007669"/>
    <property type="project" value="InterPro"/>
</dbReference>
<evidence type="ECO:0000256" key="5">
    <source>
        <dbReference type="ARBA" id="ARBA00022833"/>
    </source>
</evidence>
<feature type="domain" description="Peptidase M16 middle/third" evidence="11">
    <location>
        <begin position="571"/>
        <end position="686"/>
    </location>
</feature>
<comment type="similarity">
    <text evidence="1 7">Belongs to the peptidase M16 family.</text>
</comment>
<keyword evidence="5" id="KW-0862">Zinc</keyword>
<dbReference type="Gene3D" id="3.30.830.10">
    <property type="entry name" value="Metalloenzyme, LuxS/M16 peptidase-like"/>
    <property type="match status" value="6"/>
</dbReference>
<reference evidence="13" key="1">
    <citation type="submission" date="2023-09" db="UniProtKB">
        <authorList>
            <consortium name="Ensembl"/>
        </authorList>
    </citation>
    <scope>IDENTIFICATION</scope>
</reference>
<dbReference type="GO" id="GO:0046872">
    <property type="term" value="F:metal ion binding"/>
    <property type="evidence" value="ECO:0007669"/>
    <property type="project" value="UniProtKB-KW"/>
</dbReference>
<feature type="compositionally biased region" description="Low complexity" evidence="8">
    <location>
        <begin position="1"/>
        <end position="19"/>
    </location>
</feature>
<dbReference type="Pfam" id="PF05193">
    <property type="entry name" value="Peptidase_M16_C"/>
    <property type="match status" value="1"/>
</dbReference>
<dbReference type="SUPFAM" id="SSF63411">
    <property type="entry name" value="LuxS/MPP-like metallohydrolase"/>
    <property type="match status" value="4"/>
</dbReference>
<evidence type="ECO:0000256" key="1">
    <source>
        <dbReference type="ARBA" id="ARBA00007261"/>
    </source>
</evidence>
<protein>
    <submittedName>
        <fullName evidence="13">Nardilysin-like</fullName>
    </submittedName>
</protein>
<dbReference type="Pfam" id="PF00675">
    <property type="entry name" value="Peptidase_M16"/>
    <property type="match status" value="1"/>
</dbReference>
<feature type="domain" description="Peptidase M16 middle/third" evidence="11">
    <location>
        <begin position="426"/>
        <end position="555"/>
    </location>
</feature>
<dbReference type="GeneTree" id="ENSGT00940000155026"/>
<feature type="region of interest" description="Disordered" evidence="8">
    <location>
        <begin position="79"/>
        <end position="147"/>
    </location>
</feature>
<dbReference type="InterPro" id="IPR011765">
    <property type="entry name" value="Pept_M16_N"/>
</dbReference>
<feature type="domain" description="Peptidase M16 C-terminal" evidence="10">
    <location>
        <begin position="302"/>
        <end position="412"/>
    </location>
</feature>
<dbReference type="Pfam" id="PF16187">
    <property type="entry name" value="Peptidase_M16_M"/>
    <property type="match status" value="2"/>
</dbReference>
<evidence type="ECO:0000259" key="12">
    <source>
        <dbReference type="Pfam" id="PF22456"/>
    </source>
</evidence>
<feature type="domain" description="Peptidase M16 N-terminal" evidence="9">
    <location>
        <begin position="144"/>
        <end position="276"/>
    </location>
</feature>
<proteinExistence type="inferred from homology"/>
<dbReference type="InterPro" id="IPR054734">
    <property type="entry name" value="PqqF-like_C_4"/>
</dbReference>
<evidence type="ECO:0000259" key="9">
    <source>
        <dbReference type="Pfam" id="PF00675"/>
    </source>
</evidence>
<evidence type="ECO:0000256" key="7">
    <source>
        <dbReference type="RuleBase" id="RU004447"/>
    </source>
</evidence>
<evidence type="ECO:0000256" key="4">
    <source>
        <dbReference type="ARBA" id="ARBA00022801"/>
    </source>
</evidence>
<gene>
    <name evidence="13" type="primary">NRDC</name>
</gene>
<dbReference type="InterPro" id="IPR001431">
    <property type="entry name" value="Pept_M16_Zn_BS"/>
</dbReference>
<evidence type="ECO:0000259" key="10">
    <source>
        <dbReference type="Pfam" id="PF05193"/>
    </source>
</evidence>
<dbReference type="InterPro" id="IPR007863">
    <property type="entry name" value="Peptidase_M16_C"/>
</dbReference>
<feature type="domain" description="Coenzyme PQQ synthesis protein F-like C-terminal lobe" evidence="12">
    <location>
        <begin position="712"/>
        <end position="809"/>
    </location>
</feature>
<feature type="region of interest" description="Disordered" evidence="8">
    <location>
        <begin position="1"/>
        <end position="63"/>
    </location>
</feature>
<evidence type="ECO:0000256" key="6">
    <source>
        <dbReference type="ARBA" id="ARBA00023049"/>
    </source>
</evidence>
<dbReference type="InterPro" id="IPR050626">
    <property type="entry name" value="Peptidase_M16"/>
</dbReference>
<dbReference type="InterPro" id="IPR032632">
    <property type="entry name" value="Peptidase_M16_M"/>
</dbReference>
<organism evidence="13">
    <name type="scientific">Pundamilia nyererei</name>
    <dbReference type="NCBI Taxonomy" id="303518"/>
    <lineage>
        <taxon>Eukaryota</taxon>
        <taxon>Metazoa</taxon>
        <taxon>Chordata</taxon>
        <taxon>Craniata</taxon>
        <taxon>Vertebrata</taxon>
        <taxon>Euteleostomi</taxon>
        <taxon>Actinopterygii</taxon>
        <taxon>Neopterygii</taxon>
        <taxon>Teleostei</taxon>
        <taxon>Neoteleostei</taxon>
        <taxon>Acanthomorphata</taxon>
        <taxon>Ovalentaria</taxon>
        <taxon>Cichlomorphae</taxon>
        <taxon>Cichliformes</taxon>
        <taxon>Cichlidae</taxon>
        <taxon>African cichlids</taxon>
        <taxon>Pseudocrenilabrinae</taxon>
        <taxon>Haplochromini</taxon>
        <taxon>Pundamilia</taxon>
    </lineage>
</organism>
<dbReference type="PROSITE" id="PS00143">
    <property type="entry name" value="INSULINASE"/>
    <property type="match status" value="1"/>
</dbReference>
<keyword evidence="3" id="KW-0479">Metal-binding</keyword>
<name>A0A3B4EYC1_9CICH</name>
<keyword evidence="4" id="KW-0378">Hydrolase</keyword>
<dbReference type="AlphaFoldDB" id="A0A3B4EYC1"/>
<dbReference type="STRING" id="303518.ENSPNYP00000003195"/>
<keyword evidence="2" id="KW-0645">Protease</keyword>
<sequence length="891" mass="100788">MPQTSKSSGAGAASPASAPDQGEPPPPEGARAQVAAGDGEEGATVDDQGDPEIVKSPSDPKRYRYIELSNGLRALLISDFSGADGEGGNGESAEQEEEQEEEEGGEEDEGDSGEGSEEEEGDRAEEEQDSDFEELEEENPVKKKKSSEKQAAAALCIGVGSFSDPDELPGLAHFLEHMVFMGSEKYPAENGFDAFLKKHGGSDNASTDCERTIFQFDVQRKHFRDALDRWAQFFICPLMIEDAVDREVEAVDSEFQLARPSDSHRKEMLFGSLAKPGHPMSKFCWGNAQTLKHEPREKQINSYERLRDFWRRYYSAQYMTLTVQSKGNSRTATMPVCHVGEPRPDFSHLQQPFDTPAFNKLYRVVPVRKVHALTISWAVPPQGKHYRVKPLHYISWLIGHEGTGSILSLLRKKIYEEIQKIEANEFHYQEQTDPIEFVENICENMQLFPKQDFLTGDQLMFKYDPQVINAALSLLKPDRANLLLLSPENEGCCLLKEKWFGTCYSVEDIPEEWAERWAGDFELNPELHLPAENKFIATDFTLKTSDCPDTEYPMITMMIMMMKVSLSLLLLLSLVLFDLFVNILAHNLAEPAYEADVAQLEYKLVAGEHGLMIRLKGFNHKLPLLLHLIVDKLADFSTEPSVFTMFSEQLKKTYFNILIKPDRLGKDIRLQILEHCRWSVIQKYRAVSKGLTVDDLMTFVRGLKAELYAEGLVQGNFTSAVRHTHTDLYQVYPTCRNTSGVLGFSVTVETQATKFSSEFVEAKIEEFLVSFGECLSGLSDEAFGTQVTALIKLKECEDAHLGEEVDRNWFEVVTQQYVFDRLNKEVTLMLLHLHVTLPTSTHPSTYYLVSLITFLKRHTNATISLLKLTVNIIRQWTQPDHLRGSQLHSMQ</sequence>
<evidence type="ECO:0000256" key="2">
    <source>
        <dbReference type="ARBA" id="ARBA00022670"/>
    </source>
</evidence>
<dbReference type="PANTHER" id="PTHR43690:SF18">
    <property type="entry name" value="INSULIN-DEGRADING ENZYME-RELATED"/>
    <property type="match status" value="1"/>
</dbReference>
<dbReference type="Ensembl" id="ENSPNYT00000003280.1">
    <property type="protein sequence ID" value="ENSPNYP00000003195.1"/>
    <property type="gene ID" value="ENSPNYG00000002439.1"/>
</dbReference>
<evidence type="ECO:0000256" key="3">
    <source>
        <dbReference type="ARBA" id="ARBA00022723"/>
    </source>
</evidence>
<feature type="compositionally biased region" description="Acidic residues" evidence="8">
    <location>
        <begin position="93"/>
        <end position="138"/>
    </location>
</feature>
<dbReference type="GO" id="GO:0006508">
    <property type="term" value="P:proteolysis"/>
    <property type="evidence" value="ECO:0007669"/>
    <property type="project" value="UniProtKB-KW"/>
</dbReference>
<evidence type="ECO:0000256" key="8">
    <source>
        <dbReference type="SAM" id="MobiDB-lite"/>
    </source>
</evidence>
<dbReference type="PANTHER" id="PTHR43690">
    <property type="entry name" value="NARDILYSIN"/>
    <property type="match status" value="1"/>
</dbReference>
<feature type="compositionally biased region" description="Acidic residues" evidence="8">
    <location>
        <begin position="38"/>
        <end position="50"/>
    </location>
</feature>
<evidence type="ECO:0000259" key="11">
    <source>
        <dbReference type="Pfam" id="PF16187"/>
    </source>
</evidence>
<keyword evidence="6" id="KW-0482">Metalloprotease</keyword>